<gene>
    <name evidence="2" type="ORF">PIL02S_03796</name>
</gene>
<protein>
    <recommendedName>
        <fullName evidence="1">SnoaL-like domain-containing protein</fullName>
    </recommendedName>
</protein>
<dbReference type="RefSeq" id="WP_110821127.1">
    <property type="nucleotide sequence ID" value="NZ_PRLG01000020.1"/>
</dbReference>
<dbReference type="Gene3D" id="3.10.450.50">
    <property type="match status" value="1"/>
</dbReference>
<accession>A0A2W0C7S7</accession>
<dbReference type="EMBL" id="PRLG01000020">
    <property type="protein sequence ID" value="PYY28590.1"/>
    <property type="molecule type" value="Genomic_DNA"/>
</dbReference>
<reference evidence="2 3" key="1">
    <citation type="submission" date="2018-01" db="EMBL/GenBank/DDBJ databases">
        <title>Genome sequence of the PGP bacterium Paenibacillus illinoisensis E3.</title>
        <authorList>
            <person name="Rolli E."/>
            <person name="Marasco R."/>
            <person name="Bessem C."/>
            <person name="Michoud G."/>
            <person name="Gaiarsa S."/>
            <person name="Borin S."/>
            <person name="Daffonchio D."/>
        </authorList>
    </citation>
    <scope>NUCLEOTIDE SEQUENCE [LARGE SCALE GENOMIC DNA]</scope>
    <source>
        <strain evidence="2 3">E3</strain>
    </source>
</reference>
<dbReference type="AlphaFoldDB" id="A0A2W0C7S7"/>
<evidence type="ECO:0000259" key="1">
    <source>
        <dbReference type="Pfam" id="PF13474"/>
    </source>
</evidence>
<sequence>MGYQEALEGYIAATNTHDFDEVSKWVSADAVYWFTDTSCTTKEAIRSYFGQAWDMVKEEVYTAEDLSWIAVSETQAVCIYTYHWEGIYQGKPASGNGRATNVFAAGQDGEWKLIHEHLSAGEKR</sequence>
<dbReference type="OrthoDB" id="9152983at2"/>
<dbReference type="InterPro" id="IPR032710">
    <property type="entry name" value="NTF2-like_dom_sf"/>
</dbReference>
<comment type="caution">
    <text evidence="2">The sequence shown here is derived from an EMBL/GenBank/DDBJ whole genome shotgun (WGS) entry which is preliminary data.</text>
</comment>
<evidence type="ECO:0000313" key="3">
    <source>
        <dbReference type="Proteomes" id="UP000247459"/>
    </source>
</evidence>
<dbReference type="Pfam" id="PF13474">
    <property type="entry name" value="SnoaL_3"/>
    <property type="match status" value="1"/>
</dbReference>
<feature type="domain" description="SnoaL-like" evidence="1">
    <location>
        <begin position="5"/>
        <end position="120"/>
    </location>
</feature>
<dbReference type="SUPFAM" id="SSF54427">
    <property type="entry name" value="NTF2-like"/>
    <property type="match status" value="1"/>
</dbReference>
<dbReference type="Proteomes" id="UP000247459">
    <property type="component" value="Unassembled WGS sequence"/>
</dbReference>
<dbReference type="InterPro" id="IPR037401">
    <property type="entry name" value="SnoaL-like"/>
</dbReference>
<organism evidence="2 3">
    <name type="scientific">Paenibacillus illinoisensis</name>
    <dbReference type="NCBI Taxonomy" id="59845"/>
    <lineage>
        <taxon>Bacteria</taxon>
        <taxon>Bacillati</taxon>
        <taxon>Bacillota</taxon>
        <taxon>Bacilli</taxon>
        <taxon>Bacillales</taxon>
        <taxon>Paenibacillaceae</taxon>
        <taxon>Paenibacillus</taxon>
    </lineage>
</organism>
<evidence type="ECO:0000313" key="2">
    <source>
        <dbReference type="EMBL" id="PYY28590.1"/>
    </source>
</evidence>
<name>A0A2W0C7S7_9BACL</name>
<proteinExistence type="predicted"/>